<dbReference type="PANTHER" id="PTHR12354:SF10">
    <property type="entry name" value="INTERFERON-RELATED DEVELOPMENTAL REGULATOR FAMILY PROTEIN, EXPRESSED"/>
    <property type="match status" value="1"/>
</dbReference>
<keyword evidence="5" id="KW-1185">Reference proteome</keyword>
<feature type="compositionally biased region" description="Basic and acidic residues" evidence="2">
    <location>
        <begin position="22"/>
        <end position="34"/>
    </location>
</feature>
<feature type="compositionally biased region" description="Gly residues" evidence="2">
    <location>
        <begin position="1"/>
        <end position="11"/>
    </location>
</feature>
<dbReference type="Gene3D" id="1.25.10.10">
    <property type="entry name" value="Leucine-rich Repeat Variant"/>
    <property type="match status" value="1"/>
</dbReference>
<feature type="region of interest" description="Disordered" evidence="2">
    <location>
        <begin position="138"/>
        <end position="166"/>
    </location>
</feature>
<evidence type="ECO:0000313" key="4">
    <source>
        <dbReference type="EMBL" id="KAG2551083.1"/>
    </source>
</evidence>
<gene>
    <name evidence="4" type="ORF">PVAP13_9KG371500</name>
</gene>
<name>A0A8T0NPA0_PANVG</name>
<protein>
    <recommendedName>
        <fullName evidence="3">Interferon-related developmental regulator N-terminal domain-containing protein</fullName>
    </recommendedName>
</protein>
<evidence type="ECO:0000256" key="1">
    <source>
        <dbReference type="ARBA" id="ARBA00008828"/>
    </source>
</evidence>
<feature type="compositionally biased region" description="Low complexity" evidence="2">
    <location>
        <begin position="103"/>
        <end position="117"/>
    </location>
</feature>
<feature type="compositionally biased region" description="Pro residues" evidence="2">
    <location>
        <begin position="40"/>
        <end position="54"/>
    </location>
</feature>
<dbReference type="PANTHER" id="PTHR12354">
    <property type="entry name" value="INTERFERON-RELATED DEVELOPMENTAL REGULATOR"/>
    <property type="match status" value="1"/>
</dbReference>
<accession>A0A8T0NPA0</accession>
<evidence type="ECO:0000313" key="5">
    <source>
        <dbReference type="Proteomes" id="UP000823388"/>
    </source>
</evidence>
<dbReference type="Proteomes" id="UP000823388">
    <property type="component" value="Chromosome 9K"/>
</dbReference>
<evidence type="ECO:0000259" key="3">
    <source>
        <dbReference type="Pfam" id="PF05004"/>
    </source>
</evidence>
<dbReference type="EMBL" id="CM029053">
    <property type="protein sequence ID" value="KAG2551083.1"/>
    <property type="molecule type" value="Genomic_DNA"/>
</dbReference>
<dbReference type="InterPro" id="IPR016024">
    <property type="entry name" value="ARM-type_fold"/>
</dbReference>
<reference evidence="4" key="1">
    <citation type="submission" date="2020-05" db="EMBL/GenBank/DDBJ databases">
        <title>WGS assembly of Panicum virgatum.</title>
        <authorList>
            <person name="Lovell J.T."/>
            <person name="Jenkins J."/>
            <person name="Shu S."/>
            <person name="Juenger T.E."/>
            <person name="Schmutz J."/>
        </authorList>
    </citation>
    <scope>NUCLEOTIDE SEQUENCE</scope>
    <source>
        <strain evidence="4">AP13</strain>
    </source>
</reference>
<evidence type="ECO:0000256" key="2">
    <source>
        <dbReference type="SAM" id="MobiDB-lite"/>
    </source>
</evidence>
<feature type="region of interest" description="Disordered" evidence="2">
    <location>
        <begin position="95"/>
        <end position="117"/>
    </location>
</feature>
<comment type="similarity">
    <text evidence="1">Belongs to the IFRD family.</text>
</comment>
<feature type="region of interest" description="Disordered" evidence="2">
    <location>
        <begin position="1"/>
        <end position="71"/>
    </location>
</feature>
<dbReference type="InterPro" id="IPR007701">
    <property type="entry name" value="Interferon-rel_develop_reg_N"/>
</dbReference>
<feature type="domain" description="Interferon-related developmental regulator N-terminal" evidence="3">
    <location>
        <begin position="172"/>
        <end position="475"/>
    </location>
</feature>
<organism evidence="4 5">
    <name type="scientific">Panicum virgatum</name>
    <name type="common">Blackwell switchgrass</name>
    <dbReference type="NCBI Taxonomy" id="38727"/>
    <lineage>
        <taxon>Eukaryota</taxon>
        <taxon>Viridiplantae</taxon>
        <taxon>Streptophyta</taxon>
        <taxon>Embryophyta</taxon>
        <taxon>Tracheophyta</taxon>
        <taxon>Spermatophyta</taxon>
        <taxon>Magnoliopsida</taxon>
        <taxon>Liliopsida</taxon>
        <taxon>Poales</taxon>
        <taxon>Poaceae</taxon>
        <taxon>PACMAD clade</taxon>
        <taxon>Panicoideae</taxon>
        <taxon>Panicodae</taxon>
        <taxon>Paniceae</taxon>
        <taxon>Panicinae</taxon>
        <taxon>Panicum</taxon>
        <taxon>Panicum sect. Hiantes</taxon>
    </lineage>
</organism>
<dbReference type="SUPFAM" id="SSF48371">
    <property type="entry name" value="ARM repeat"/>
    <property type="match status" value="1"/>
</dbReference>
<comment type="caution">
    <text evidence="4">The sequence shown here is derived from an EMBL/GenBank/DDBJ whole genome shotgun (WGS) entry which is preliminary data.</text>
</comment>
<dbReference type="Pfam" id="PF05004">
    <property type="entry name" value="IFRD"/>
    <property type="match status" value="1"/>
</dbReference>
<dbReference type="InterPro" id="IPR011989">
    <property type="entry name" value="ARM-like"/>
</dbReference>
<dbReference type="InterPro" id="IPR039777">
    <property type="entry name" value="IFRD"/>
</dbReference>
<dbReference type="AlphaFoldDB" id="A0A8T0NPA0"/>
<proteinExistence type="inferred from homology"/>
<sequence length="580" mass="64077">MNPGSGSGGVAGRVHPPPLVDKATKTTGHGERRNTSNLPSLPPAPFVHPLPPARRPISHGSASPRPIRPHRRRLPPFLRFQFQLQLQLFLPVPPRRPRRRRLPLSGPPLTSSPLRLRPTPGRFFGSFASWPAPAFAMGKKSKRSKGGRGGGDGADDQLDGGSDADSVASMSTALSDLQLAQATEHVSSQEFVLDKYIDDLYEKRGSTREKALGALVDAFESFVLLGLVENKYVTLLSQFTNSIKKGSTKEACLACRAIGLLSITLGAGSSSHEIMDESEPQLLRILQTWPDAPKMISALDCLAVITFVGATDLAETQLSMRAIWDVIHPKSGSNVGIIRKPKPPLLAAAVSAWAFLLTTVGSSRRSTDSWKESITFLTSLLETEDRVVRIAAGETLALCFELKLLDVSTREESDVDSDIRETSGSKNQLFLNMQALKAKISGLVYNLSMEAGGRGADKKNLNDQRDLFQQISYFIKSDEFPEESLRISGKNGILGVTSWRESIQLNYLRRFLGRGFLKHAQDNDLLHDIFDIKIDRVENMSTTKKKMFRSEEEKGRALKLNKERRLAQERKQNILNEQYG</sequence>